<name>A0ACB7SLG6_HYAAI</name>
<sequence length="391" mass="45511">MSIGSDRVYVPLPSTEPWEYWRLRKSDHGYPRILLWNRIMKPFSDENASDAEMQWSWNLTGCPVRGRRTHTVFCEITDNRSRFEWSDAIVFEANRLSMYDLPNRWPRFPIWVLWAPIHLSPDSEEPPNVYPDAVRTRFNWTMGRREDADIVVPYKSWRCGVRGDTTLHETAERNRKALGGSVRSGQVAWICSTCETEAYREIRESSWHSEDKSGGVGIRHVDMDTFDKCGRGTCTTPLECVRLIAAHYNFIVVRLQPDCFDSPYELIYEAFEYDLVPVVLAPPNTTLNVPPHSVVNSANIQQPGELAAFLAAIMDNPSEYQRYFTWKRHCSLSPNEVDLCPLCHALYEKFPRRQAHRDAYEWWKMRTACPAYAPPLYGLDWAFFKTDVPWL</sequence>
<comment type="caution">
    <text evidence="1">The sequence shown here is derived from an EMBL/GenBank/DDBJ whole genome shotgun (WGS) entry which is preliminary data.</text>
</comment>
<gene>
    <name evidence="1" type="ORF">HPB50_025694</name>
</gene>
<reference evidence="1" key="1">
    <citation type="submission" date="2020-05" db="EMBL/GenBank/DDBJ databases">
        <title>Large-scale comparative analyses of tick genomes elucidate their genetic diversity and vector capacities.</title>
        <authorList>
            <person name="Jia N."/>
            <person name="Wang J."/>
            <person name="Shi W."/>
            <person name="Du L."/>
            <person name="Sun Y."/>
            <person name="Zhan W."/>
            <person name="Jiang J."/>
            <person name="Wang Q."/>
            <person name="Zhang B."/>
            <person name="Ji P."/>
            <person name="Sakyi L.B."/>
            <person name="Cui X."/>
            <person name="Yuan T."/>
            <person name="Jiang B."/>
            <person name="Yang W."/>
            <person name="Lam T.T.-Y."/>
            <person name="Chang Q."/>
            <person name="Ding S."/>
            <person name="Wang X."/>
            <person name="Zhu J."/>
            <person name="Ruan X."/>
            <person name="Zhao L."/>
            <person name="Wei J."/>
            <person name="Que T."/>
            <person name="Du C."/>
            <person name="Cheng J."/>
            <person name="Dai P."/>
            <person name="Han X."/>
            <person name="Huang E."/>
            <person name="Gao Y."/>
            <person name="Liu J."/>
            <person name="Shao H."/>
            <person name="Ye R."/>
            <person name="Li L."/>
            <person name="Wei W."/>
            <person name="Wang X."/>
            <person name="Wang C."/>
            <person name="Yang T."/>
            <person name="Huo Q."/>
            <person name="Li W."/>
            <person name="Guo W."/>
            <person name="Chen H."/>
            <person name="Zhou L."/>
            <person name="Ni X."/>
            <person name="Tian J."/>
            <person name="Zhou Y."/>
            <person name="Sheng Y."/>
            <person name="Liu T."/>
            <person name="Pan Y."/>
            <person name="Xia L."/>
            <person name="Li J."/>
            <person name="Zhao F."/>
            <person name="Cao W."/>
        </authorList>
    </citation>
    <scope>NUCLEOTIDE SEQUENCE</scope>
    <source>
        <strain evidence="1">Hyas-2018</strain>
    </source>
</reference>
<accession>A0ACB7SLG6</accession>
<keyword evidence="2" id="KW-1185">Reference proteome</keyword>
<proteinExistence type="predicted"/>
<evidence type="ECO:0000313" key="1">
    <source>
        <dbReference type="EMBL" id="KAH6934608.1"/>
    </source>
</evidence>
<protein>
    <submittedName>
        <fullName evidence="1">Uncharacterized protein</fullName>
    </submittedName>
</protein>
<dbReference type="Proteomes" id="UP000821845">
    <property type="component" value="Chromosome 4"/>
</dbReference>
<dbReference type="EMBL" id="CM023484">
    <property type="protein sequence ID" value="KAH6934608.1"/>
    <property type="molecule type" value="Genomic_DNA"/>
</dbReference>
<organism evidence="1 2">
    <name type="scientific">Hyalomma asiaticum</name>
    <name type="common">Tick</name>
    <dbReference type="NCBI Taxonomy" id="266040"/>
    <lineage>
        <taxon>Eukaryota</taxon>
        <taxon>Metazoa</taxon>
        <taxon>Ecdysozoa</taxon>
        <taxon>Arthropoda</taxon>
        <taxon>Chelicerata</taxon>
        <taxon>Arachnida</taxon>
        <taxon>Acari</taxon>
        <taxon>Parasitiformes</taxon>
        <taxon>Ixodida</taxon>
        <taxon>Ixodoidea</taxon>
        <taxon>Ixodidae</taxon>
        <taxon>Hyalomminae</taxon>
        <taxon>Hyalomma</taxon>
    </lineage>
</organism>
<evidence type="ECO:0000313" key="2">
    <source>
        <dbReference type="Proteomes" id="UP000821845"/>
    </source>
</evidence>